<gene>
    <name evidence="4" type="ORF">ECRASSUSDP1_LOCUS5269</name>
</gene>
<keyword evidence="5" id="KW-1185">Reference proteome</keyword>
<keyword evidence="2" id="KW-0472">Membrane</keyword>
<evidence type="ECO:0008006" key="6">
    <source>
        <dbReference type="Google" id="ProtNLM"/>
    </source>
</evidence>
<keyword evidence="3" id="KW-0732">Signal</keyword>
<evidence type="ECO:0000256" key="1">
    <source>
        <dbReference type="SAM" id="MobiDB-lite"/>
    </source>
</evidence>
<evidence type="ECO:0000313" key="5">
    <source>
        <dbReference type="Proteomes" id="UP001295684"/>
    </source>
</evidence>
<reference evidence="4" key="1">
    <citation type="submission" date="2023-07" db="EMBL/GenBank/DDBJ databases">
        <authorList>
            <consortium name="AG Swart"/>
            <person name="Singh M."/>
            <person name="Singh A."/>
            <person name="Seah K."/>
            <person name="Emmerich C."/>
        </authorList>
    </citation>
    <scope>NUCLEOTIDE SEQUENCE</scope>
    <source>
        <strain evidence="4">DP1</strain>
    </source>
</reference>
<feature type="transmembrane region" description="Helical" evidence="2">
    <location>
        <begin position="216"/>
        <end position="239"/>
    </location>
</feature>
<keyword evidence="2" id="KW-1133">Transmembrane helix</keyword>
<evidence type="ECO:0000256" key="3">
    <source>
        <dbReference type="SAM" id="SignalP"/>
    </source>
</evidence>
<protein>
    <recommendedName>
        <fullName evidence="6">CUB domain-containing protein</fullName>
    </recommendedName>
</protein>
<sequence length="370" mass="39692">MLYKAFVVLLMCLPCICFAILPEVNRYLSSSSSSDCRTCVDNNSLNWCTNSGNEPEIGECCSSGDSTGYCSGSSYVCSNSSKISGDNAELMLCPIDTGYCGTRVRYFGGLGTATPIQVSDVPSNSLCAYRIYTSGDSVGNVEVAVSELSSGSITVLRGKKNENEYIYSRRMFKGNSKNFTMNEDNNVYIVFVPSAVSNNATIRLTSYRGPLTTAEVIAILAIVGSILFCCFLGIGIVLWKCVFKKRKNQGHVHHPTPPPAPTIPAPPPIIETPIIEAPPPMQPSIIETSQRFPPPDPIYDQPVYDQPVYGHPAAFPSQPGPLYGQPQYVDSGMGSMNPYLMAPDVSLPPITAPMGPGGDPSAPVSKPEAV</sequence>
<dbReference type="AlphaFoldDB" id="A0AAD1X7P2"/>
<proteinExistence type="predicted"/>
<evidence type="ECO:0000256" key="2">
    <source>
        <dbReference type="SAM" id="Phobius"/>
    </source>
</evidence>
<dbReference type="EMBL" id="CAMPGE010005083">
    <property type="protein sequence ID" value="CAI2363929.1"/>
    <property type="molecule type" value="Genomic_DNA"/>
</dbReference>
<dbReference type="Proteomes" id="UP001295684">
    <property type="component" value="Unassembled WGS sequence"/>
</dbReference>
<feature type="chain" id="PRO_5042095559" description="CUB domain-containing protein" evidence="3">
    <location>
        <begin position="20"/>
        <end position="370"/>
    </location>
</feature>
<name>A0AAD1X7P2_EUPCR</name>
<feature type="region of interest" description="Disordered" evidence="1">
    <location>
        <begin position="350"/>
        <end position="370"/>
    </location>
</feature>
<organism evidence="4 5">
    <name type="scientific">Euplotes crassus</name>
    <dbReference type="NCBI Taxonomy" id="5936"/>
    <lineage>
        <taxon>Eukaryota</taxon>
        <taxon>Sar</taxon>
        <taxon>Alveolata</taxon>
        <taxon>Ciliophora</taxon>
        <taxon>Intramacronucleata</taxon>
        <taxon>Spirotrichea</taxon>
        <taxon>Hypotrichia</taxon>
        <taxon>Euplotida</taxon>
        <taxon>Euplotidae</taxon>
        <taxon>Moneuplotes</taxon>
    </lineage>
</organism>
<evidence type="ECO:0000313" key="4">
    <source>
        <dbReference type="EMBL" id="CAI2363929.1"/>
    </source>
</evidence>
<comment type="caution">
    <text evidence="4">The sequence shown here is derived from an EMBL/GenBank/DDBJ whole genome shotgun (WGS) entry which is preliminary data.</text>
</comment>
<keyword evidence="2" id="KW-0812">Transmembrane</keyword>
<feature type="signal peptide" evidence="3">
    <location>
        <begin position="1"/>
        <end position="19"/>
    </location>
</feature>
<accession>A0AAD1X7P2</accession>